<dbReference type="eggNOG" id="ENOG502RA9M">
    <property type="taxonomic scope" value="Eukaryota"/>
</dbReference>
<dbReference type="OMA" id="HRIHREF"/>
<protein>
    <submittedName>
        <fullName evidence="2">Uncharacterized protein</fullName>
    </submittedName>
</protein>
<accession>Q2GN44</accession>
<dbReference type="VEuPathDB" id="FungiDB:CHGG_10610"/>
<sequence length="218" mass="24969">MGVSHRAELVFLRKEPRYQHEKPYLVLLPEGAAVDPSTPLHNLEFEEKEVQVLDIRDCKDAYHLEECGFEYKSHATQVRGIFGDEPTIQDVAAYKRETEEFLLKAFGAAKVVCYDLRLREKKTFAREVFDINDPLLVEGPALGAHTDITARSGPEMIRYRLSPEVIDKYRTPDSSKTLQHLEASERKRAGEVYYIHHNENQKWVQAIDSRSDGQGPLG</sequence>
<dbReference type="PANTHER" id="PTHR34598">
    <property type="entry name" value="BLL6449 PROTEIN"/>
    <property type="match status" value="1"/>
</dbReference>
<dbReference type="InterPro" id="IPR044053">
    <property type="entry name" value="AsaB-like"/>
</dbReference>
<dbReference type="GeneID" id="4396805"/>
<dbReference type="HOGENOM" id="CLU_042688_0_0_1"/>
<dbReference type="AlphaFoldDB" id="Q2GN44"/>
<evidence type="ECO:0000313" key="3">
    <source>
        <dbReference type="Proteomes" id="UP000001056"/>
    </source>
</evidence>
<dbReference type="OrthoDB" id="4581323at2759"/>
<gene>
    <name evidence="2" type="ORF">CHGG_10610</name>
</gene>
<dbReference type="InParanoid" id="Q2GN44"/>
<dbReference type="RefSeq" id="XP_001228537.1">
    <property type="nucleotide sequence ID" value="XM_001228536.1"/>
</dbReference>
<dbReference type="GO" id="GO:0016491">
    <property type="term" value="F:oxidoreductase activity"/>
    <property type="evidence" value="ECO:0007669"/>
    <property type="project" value="InterPro"/>
</dbReference>
<reference evidence="3" key="1">
    <citation type="journal article" date="2015" name="Genome Announc.">
        <title>Draft genome sequence of the cellulolytic fungus Chaetomium globosum.</title>
        <authorList>
            <person name="Cuomo C.A."/>
            <person name="Untereiner W.A."/>
            <person name="Ma L.-J."/>
            <person name="Grabherr M."/>
            <person name="Birren B.W."/>
        </authorList>
    </citation>
    <scope>NUCLEOTIDE SEQUENCE [LARGE SCALE GENOMIC DNA]</scope>
    <source>
        <strain evidence="3">ATCC 6205 / CBS 148.51 / DSM 1962 / NBRC 6347 / NRRL 1970</strain>
    </source>
</reference>
<organism evidence="2 3">
    <name type="scientific">Chaetomium globosum (strain ATCC 6205 / CBS 148.51 / DSM 1962 / NBRC 6347 / NRRL 1970)</name>
    <name type="common">Soil fungus</name>
    <dbReference type="NCBI Taxonomy" id="306901"/>
    <lineage>
        <taxon>Eukaryota</taxon>
        <taxon>Fungi</taxon>
        <taxon>Dikarya</taxon>
        <taxon>Ascomycota</taxon>
        <taxon>Pezizomycotina</taxon>
        <taxon>Sordariomycetes</taxon>
        <taxon>Sordariomycetidae</taxon>
        <taxon>Sordariales</taxon>
        <taxon>Chaetomiaceae</taxon>
        <taxon>Chaetomium</taxon>
    </lineage>
</organism>
<dbReference type="EMBL" id="CH408035">
    <property type="protein sequence ID" value="EAQ84206.1"/>
    <property type="molecule type" value="Genomic_DNA"/>
</dbReference>
<dbReference type="Proteomes" id="UP000001056">
    <property type="component" value="Unassembled WGS sequence"/>
</dbReference>
<proteinExistence type="inferred from homology"/>
<evidence type="ECO:0000313" key="2">
    <source>
        <dbReference type="EMBL" id="EAQ84206.1"/>
    </source>
</evidence>
<evidence type="ECO:0000256" key="1">
    <source>
        <dbReference type="ARBA" id="ARBA00023604"/>
    </source>
</evidence>
<name>Q2GN44_CHAGB</name>
<comment type="similarity">
    <text evidence="1">Belongs to the asaB hydroxylase/desaturase family.</text>
</comment>
<keyword evidence="3" id="KW-1185">Reference proteome</keyword>
<dbReference type="PANTHER" id="PTHR34598:SF3">
    <property type="entry name" value="OXIDOREDUCTASE AN1597"/>
    <property type="match status" value="1"/>
</dbReference>